<evidence type="ECO:0000256" key="6">
    <source>
        <dbReference type="ARBA" id="ARBA00022679"/>
    </source>
</evidence>
<evidence type="ECO:0000256" key="2">
    <source>
        <dbReference type="ARBA" id="ARBA00020107"/>
    </source>
</evidence>
<evidence type="ECO:0000256" key="11">
    <source>
        <dbReference type="ARBA" id="ARBA00022806"/>
    </source>
</evidence>
<keyword evidence="9" id="KW-0547">Nucleotide-binding</keyword>
<feature type="compositionally biased region" description="Polar residues" evidence="17">
    <location>
        <begin position="116"/>
        <end position="128"/>
    </location>
</feature>
<accession>A0AAT9JAT0</accession>
<dbReference type="InterPro" id="IPR043504">
    <property type="entry name" value="Peptidase_S1_PA_chymotrypsin"/>
</dbReference>
<dbReference type="InterPro" id="IPR044067">
    <property type="entry name" value="PCV_3C_PRO"/>
</dbReference>
<dbReference type="InterPro" id="IPR043128">
    <property type="entry name" value="Rev_trsase/Diguanyl_cyclase"/>
</dbReference>
<sequence length="2850" mass="318339">MSQSINQTNQQLESVSFQNEYPPFSMDTIVLQATIPPPSDLALFQRYGSDDLSSNPRAGTVQRVERIRADVRFIEERVARMAPIVEAIRSTQTANPTTPPPTTQTPTPSTGAGANFNPTGPGSGSSAVNQHAEMNTTRPAGTGGFPDTLEGMLARIIFNLRRSMETQGLEFQATISNRDWTDWNDGNRIPAAITSNDPRTNVERVEFFPLIFPCAGPHRGSSTTVGIIRFVGGQLAVAFRNGNGDMMFANIASWGPTNQAHAPFAPANFIPFSTTGVAPPTNPTPGQVAGSMTDRVDAINRNIRQLMEHMGSSPVVIAQASLDNVLKIADVDQVLEPPSQQILADTPMEEQISTIDKWTVDNILSRPTLIGRAIWAAQGANTELIGASFPNQWLNNLGSNTHFVNLLNAYSMMKADVVFRVVVNSTSMYGGHIALGFDFFSRLHDLARSRNDAGLDLTTVSNTDPIYLDISEGTTIELKVPFSAVSQYLSRQHAPFSASHMGSVFVHTMSTLYRPANAPDVEVRLFAYVQKPQVAVLQVPELGDYVVPQATIVKTITSFAHSFLPSMKEVYPLAMEDGFHVERQSTCRVEDIGGVYGLIRSVQWSTSTPEGTALTSFNVHPMTHIMVPGATAPNPIDPTQPDIVTRRTRRMVPRLGHLGRHYSYWNGTLDYKIVVSCSKSHAGKFYVIFESGPSFQGAPNQIEPNAHILFDVQQQHSLEFSMPFASPTPWKPTYIANPFGDISRTCTGTIRLISADGIKSALTPDSNITVNVYMKAGADFQYAVPRNGLQGALNLSQTLAQVELTSLSTRRRQNHEDFNDIYKILRRYSPLGRPIDATGSQQIVIPVRPVIPGFLGQNSISTVSAGFSFWKGSVSYKFKVLSNTVNRAAFEVFHVPTMGIPADMNNNYFRLFPRNASSDLSGTGSFFGSQTFHAEIDKEWEVTVPYYSMYDHLHIPLVHHTGSGDVTRKLPLLSTNNGCIVVRPLQTINDTLRTNFQLAVSMSCGSDFTLLAPTSYPPILTQDNSAIGTNFTVVAQASLEANAEDQGLYDMYKDLQNILTKLSSLSDTLNTDVDENSTEYFSTIIETTILRLIARAKLSLSGWVAQMLPDVDWRLLASSFVGCALLYFLRDQLTSTVGRLILGALATTVSHKVLSSLMQYVQDVMNPPIRVQVGTGLDVTTITQLCCGVIAVLLNMDFRKGVSGFVKNIGELGKSLSGINSGVAAVKVFSEFVSANIVPSLSESDALTLRSLMIDSVNILDEVHTLNLEEMRVACHTQKEMKDRVLKCDGRLQELYRLTLLNPCSPGIVNALRAAMTKMDKLRTEVMSYKGESGYRIDPFHISVYGSPGIGKSAMMTQLNEDLIAFHGLPTTNKVYTRSPENVYWDNYKGQTTTIFDDLGQIAAANPPSDLSELISLKSNAPYMVHMASIAEKGTYFTSTFLISSTNFKLYNDCTFVKEKAALHRRRNILVEMRPTTWIEAHDQDNLPPVDFNAGLFGETPYAKYRILNSLTAEVESDWMTYDAFTALCCRRSEAYLQQQNELVRRNQTVARASPSIQAIIAEREQLNNIPGVGIDGEFQPNAEAQGYLDFLRSTGREEDAARADELKRTWYQNFLNAEYWRDYGALTASFSDVDRFELAAAIREKDPKNLNKFQRVVYNIWFKSVALQKLSAAALERSRDQIALVGRYFHGLYEKVPSDRRKYLASALVALGAVGVGYTLYATYSNAGKDMQTSNIPLEAFAEGDESYQSKQRSQPPSKRVIVESGIDDYKTKHGQRPKIVLESGIDDYKTRRGVRSKIVLESTLEADPKWIIPEDVEEKKATWPQLFGELAHALAIRAASFAAGYYGTQAAFYLAHQANNYYTAYRWMFTNNGYRDFLMFAQQICIMQGYRPEGSISDDQPCVDFLRSLQTYLQKVLDDEATEEDHAQAAQTFSSVRAYFKKHNIDLLVQPESGIDDYKTRHGKARKIILEGSISKNPMMLDVPDEVLTLSEEDMIAYLSSDSAPPSKELKTVETTMAAYSVVELEPQYSTDIECSQFLRTKLLDNMGMILHVKSGYRMRCLAVDDCYIVLPKHFFLLGEANWQEGDLFKYVIRGKVYEQDFHAPRLLTKPNRDLAMYMVSSRISGARSVMNQIASVTDHSNYRTTDGELVSLAREKDGSTYINRHYLPVINRMTESEKDKTVYRVGATVHRLVGYTYSASTLNGDCGSLLLQHNVRCPGKIIGFHVAAQTGYAKAFSELLVREELEMMRETLRKSTGYITSGSVIQTVDTAVSKGLIVQGSINHRFQYMNPNVTILGKVPSALQKRTPTKTEIKPSPLQGVIDIEPLTEPAILDPRDPRCTSGQDPLIKTVGDYGLGSKPFPTVHLNLITEHQVQKLRKYDGYINKRVLSLKEAINGIPGVDYADAMNMKSAEGSFWNLSRPFWAHNKSWMFINTAPEGEVPEYKIDVESGLLHKLVHRLKEAREGRRVLSTSFECLKDERRGHKKTRPKPDATEEEKANFTPGTRSFSILPIDYNILVRQYFWDFAAMIMKHRNELGPQVGIDPCSIEWTGLMMRLLATSKLGFAGDYSNYDRQTPAEFMDVACDIINGWYDDGPQNAQIRKVLMGEAYDRLTIVRDAFVHIDKGLPSGFPLTVIVNSLNNDTYKYCAWLALAPSHLITLDKADELVDSVYYGDDNDHAIAAEAQPFFNLCTVGKFLEEHGVSLTDEHKNHWSVAPPLVEVESTSFLKRLFVPHKRSRFYLAPLEKKSIEDRLLWVTDSKFMSDDELLFENIRNSLRDAFHWGEGYFNDLKNKIDDAIAIKYPDPEMRRRMMCNVTYGGEEYKWIQTCKGLDQLSQDPILRDVFGY</sequence>
<keyword evidence="11" id="KW-0347">Helicase</keyword>
<evidence type="ECO:0000259" key="19">
    <source>
        <dbReference type="PROSITE" id="PS51218"/>
    </source>
</evidence>
<evidence type="ECO:0000256" key="12">
    <source>
        <dbReference type="ARBA" id="ARBA00022807"/>
    </source>
</evidence>
<evidence type="ECO:0000256" key="7">
    <source>
        <dbReference type="ARBA" id="ARBA00022692"/>
    </source>
</evidence>
<evidence type="ECO:0000256" key="10">
    <source>
        <dbReference type="ARBA" id="ARBA00022801"/>
    </source>
</evidence>
<evidence type="ECO:0000256" key="1">
    <source>
        <dbReference type="ARBA" id="ARBA00004328"/>
    </source>
</evidence>
<dbReference type="InterPro" id="IPR009003">
    <property type="entry name" value="Peptidase_S1_PA"/>
</dbReference>
<keyword evidence="4" id="KW-0167">Capsid protein</keyword>
<feature type="domain" description="Peptidase C3" evidence="20">
    <location>
        <begin position="2030"/>
        <end position="2248"/>
    </location>
</feature>
<dbReference type="PROSITE" id="PS51218">
    <property type="entry name" value="SF3_HELICASE_2"/>
    <property type="match status" value="1"/>
</dbReference>
<dbReference type="GO" id="GO:0006508">
    <property type="term" value="P:proteolysis"/>
    <property type="evidence" value="ECO:0007669"/>
    <property type="project" value="UniProtKB-KW"/>
</dbReference>
<dbReference type="Gene3D" id="2.40.10.10">
    <property type="entry name" value="Trypsin-like serine proteases"/>
    <property type="match status" value="1"/>
</dbReference>
<dbReference type="SUPFAM" id="SSF88633">
    <property type="entry name" value="Positive stranded ssRNA viruses"/>
    <property type="match status" value="3"/>
</dbReference>
<dbReference type="GO" id="GO:0003724">
    <property type="term" value="F:RNA helicase activity"/>
    <property type="evidence" value="ECO:0007669"/>
    <property type="project" value="InterPro"/>
</dbReference>
<dbReference type="SUPFAM" id="SSF50494">
    <property type="entry name" value="Trypsin-like serine proteases"/>
    <property type="match status" value="1"/>
</dbReference>
<keyword evidence="13" id="KW-0067">ATP-binding</keyword>
<dbReference type="GO" id="GO:0003723">
    <property type="term" value="F:RNA binding"/>
    <property type="evidence" value="ECO:0007669"/>
    <property type="project" value="InterPro"/>
</dbReference>
<dbReference type="EMBL" id="BK065152">
    <property type="protein sequence ID" value="DBA54835.1"/>
    <property type="molecule type" value="Genomic_RNA"/>
</dbReference>
<dbReference type="InterPro" id="IPR007094">
    <property type="entry name" value="RNA-dir_pol_PSvirus"/>
</dbReference>
<dbReference type="InterPro" id="IPR014759">
    <property type="entry name" value="Helicase_SF3_ssRNA_vir"/>
</dbReference>
<gene>
    <name evidence="21" type="primary">ORF1</name>
</gene>
<dbReference type="InterPro" id="IPR000605">
    <property type="entry name" value="Helicase_SF3_ssDNA/RNA_vir"/>
</dbReference>
<keyword evidence="16" id="KW-0472">Membrane</keyword>
<evidence type="ECO:0000256" key="8">
    <source>
        <dbReference type="ARBA" id="ARBA00022695"/>
    </source>
</evidence>
<evidence type="ECO:0000256" key="13">
    <source>
        <dbReference type="ARBA" id="ARBA00022840"/>
    </source>
</evidence>
<evidence type="ECO:0000256" key="17">
    <source>
        <dbReference type="SAM" id="MobiDB-lite"/>
    </source>
</evidence>
<evidence type="ECO:0000256" key="4">
    <source>
        <dbReference type="ARBA" id="ARBA00022561"/>
    </source>
</evidence>
<dbReference type="SUPFAM" id="SSF56672">
    <property type="entry name" value="DNA/RNA polymerases"/>
    <property type="match status" value="1"/>
</dbReference>
<name>A0AAT9JAT0_9SECO</name>
<dbReference type="Gene3D" id="3.30.70.270">
    <property type="match status" value="1"/>
</dbReference>
<feature type="compositionally biased region" description="Low complexity" evidence="17">
    <location>
        <begin position="104"/>
        <end position="113"/>
    </location>
</feature>
<evidence type="ECO:0000256" key="15">
    <source>
        <dbReference type="ARBA" id="ARBA00022953"/>
    </source>
</evidence>
<reference evidence="21" key="2">
    <citation type="journal article" date="2024" name="Arch. Virol.">
        <title>Probing of plant transcriptomes reveals the hidden genetic diversity of the family Secoviridae.</title>
        <authorList>
            <person name="Sidharthan V.K."/>
            <person name="Reddy V."/>
            <person name="Kiran G."/>
            <person name="Rajeswari V."/>
            <person name="Baranwal V.K."/>
            <person name="Kumar M.K."/>
            <person name="Kumar K.S."/>
        </authorList>
    </citation>
    <scope>NUCLEOTIDE SEQUENCE</scope>
    <source>
        <strain evidence="21">Mis flo</strain>
    </source>
</reference>
<keyword evidence="16" id="KW-1133">Transmembrane helix</keyword>
<feature type="domain" description="RdRp catalytic" evidence="18">
    <location>
        <begin position="2565"/>
        <end position="2692"/>
    </location>
</feature>
<evidence type="ECO:0000256" key="9">
    <source>
        <dbReference type="ARBA" id="ARBA00022741"/>
    </source>
</evidence>
<keyword evidence="3" id="KW-0696">RNA-directed RNA polymerase</keyword>
<dbReference type="Pfam" id="PF12381">
    <property type="entry name" value="Peptidase_C3G"/>
    <property type="match status" value="1"/>
</dbReference>
<reference evidence="21" key="1">
    <citation type="submission" date="2023-11" db="EMBL/GenBank/DDBJ databases">
        <authorList>
            <person name="Sidharthan V.K."/>
            <person name="Reddy V."/>
            <person name="Kiran G."/>
            <person name="Rajeswari V."/>
            <person name="Baranwal V.K."/>
        </authorList>
    </citation>
    <scope>NUCLEOTIDE SEQUENCE</scope>
    <source>
        <strain evidence="21">Mis flo</strain>
    </source>
</reference>
<dbReference type="Pfam" id="PF00910">
    <property type="entry name" value="RNA_helicase"/>
    <property type="match status" value="1"/>
</dbReference>
<dbReference type="InterPro" id="IPR033703">
    <property type="entry name" value="Rhv-like"/>
</dbReference>
<dbReference type="InterPro" id="IPR029053">
    <property type="entry name" value="Viral_coat"/>
</dbReference>
<organism evidence="21">
    <name type="scientific">Pacific island silvergrassseco-like virus</name>
    <dbReference type="NCBI Taxonomy" id="3115816"/>
    <lineage>
        <taxon>Viruses</taxon>
        <taxon>Riboviria</taxon>
        <taxon>Orthornavirae</taxon>
        <taxon>Pisuviricota</taxon>
        <taxon>Pisoniviricetes</taxon>
        <taxon>Picornavirales</taxon>
        <taxon>Secoviridae</taxon>
    </lineage>
</organism>
<dbReference type="CDD" id="cd23169">
    <property type="entry name" value="ps-ssRNAv-Picornavirales"/>
    <property type="match status" value="1"/>
</dbReference>
<feature type="region of interest" description="Disordered" evidence="17">
    <location>
        <begin position="89"/>
        <end position="128"/>
    </location>
</feature>
<dbReference type="InterPro" id="IPR001205">
    <property type="entry name" value="RNA-dir_pol_C"/>
</dbReference>
<dbReference type="Gene3D" id="1.20.960.20">
    <property type="match status" value="1"/>
</dbReference>
<evidence type="ECO:0000259" key="18">
    <source>
        <dbReference type="PROSITE" id="PS50507"/>
    </source>
</evidence>
<feature type="domain" description="SF3 helicase" evidence="19">
    <location>
        <begin position="1320"/>
        <end position="1488"/>
    </location>
</feature>
<evidence type="ECO:0000256" key="16">
    <source>
        <dbReference type="ARBA" id="ARBA00022989"/>
    </source>
</evidence>
<dbReference type="GO" id="GO:0003968">
    <property type="term" value="F:RNA-directed RNA polymerase activity"/>
    <property type="evidence" value="ECO:0007669"/>
    <property type="project" value="UniProtKB-KW"/>
</dbReference>
<dbReference type="GO" id="GO:0004197">
    <property type="term" value="F:cysteine-type endopeptidase activity"/>
    <property type="evidence" value="ECO:0007669"/>
    <property type="project" value="InterPro"/>
</dbReference>
<protein>
    <recommendedName>
        <fullName evidence="2">Genome polyprotein</fullName>
    </recommendedName>
</protein>
<evidence type="ECO:0000256" key="14">
    <source>
        <dbReference type="ARBA" id="ARBA00022844"/>
    </source>
</evidence>
<dbReference type="GO" id="GO:0019028">
    <property type="term" value="C:viral capsid"/>
    <property type="evidence" value="ECO:0007669"/>
    <property type="project" value="UniProtKB-KW"/>
</dbReference>
<dbReference type="Gene3D" id="2.60.120.20">
    <property type="match status" value="3"/>
</dbReference>
<keyword evidence="6" id="KW-0808">Transferase</keyword>
<keyword evidence="7" id="KW-0812">Transmembrane</keyword>
<dbReference type="PROSITE" id="PS51874">
    <property type="entry name" value="PCV_3C_PRO"/>
    <property type="match status" value="1"/>
</dbReference>
<keyword evidence="5" id="KW-0645">Protease</keyword>
<keyword evidence="14" id="KW-0946">Virion</keyword>
<dbReference type="InterPro" id="IPR024387">
    <property type="entry name" value="Pept_C3G_Picornavir"/>
</dbReference>
<dbReference type="InterPro" id="IPR043502">
    <property type="entry name" value="DNA/RNA_pol_sf"/>
</dbReference>
<evidence type="ECO:0000259" key="20">
    <source>
        <dbReference type="PROSITE" id="PS51874"/>
    </source>
</evidence>
<dbReference type="GO" id="GO:0006351">
    <property type="term" value="P:DNA-templated transcription"/>
    <property type="evidence" value="ECO:0007669"/>
    <property type="project" value="InterPro"/>
</dbReference>
<dbReference type="Pfam" id="PF00680">
    <property type="entry name" value="RdRP_1"/>
    <property type="match status" value="1"/>
</dbReference>
<comment type="subcellular location">
    <subcellularLocation>
        <location evidence="1">Virion</location>
    </subcellularLocation>
</comment>
<dbReference type="PROSITE" id="PS50507">
    <property type="entry name" value="RDRP_SSRNA_POS"/>
    <property type="match status" value="1"/>
</dbReference>
<dbReference type="CDD" id="cd00205">
    <property type="entry name" value="rhv_like"/>
    <property type="match status" value="2"/>
</dbReference>
<keyword evidence="15" id="KW-0693">Viral RNA replication</keyword>
<keyword evidence="10" id="KW-0378">Hydrolase</keyword>
<proteinExistence type="predicted"/>
<dbReference type="GO" id="GO:0005524">
    <property type="term" value="F:ATP binding"/>
    <property type="evidence" value="ECO:0007669"/>
    <property type="project" value="UniProtKB-KW"/>
</dbReference>
<keyword evidence="8" id="KW-0548">Nucleotidyltransferase</keyword>
<dbReference type="GO" id="GO:0039694">
    <property type="term" value="P:viral RNA genome replication"/>
    <property type="evidence" value="ECO:0007669"/>
    <property type="project" value="InterPro"/>
</dbReference>
<evidence type="ECO:0000256" key="5">
    <source>
        <dbReference type="ARBA" id="ARBA00022670"/>
    </source>
</evidence>
<evidence type="ECO:0000256" key="3">
    <source>
        <dbReference type="ARBA" id="ARBA00022484"/>
    </source>
</evidence>
<keyword evidence="12" id="KW-0788">Thiol protease</keyword>
<evidence type="ECO:0000313" key="21">
    <source>
        <dbReference type="EMBL" id="DBA54835.1"/>
    </source>
</evidence>